<keyword evidence="1" id="KW-0511">Multifunctional enzyme</keyword>
<evidence type="ECO:0000313" key="4">
    <source>
        <dbReference type="EMBL" id="GMF63292.1"/>
    </source>
</evidence>
<dbReference type="EMBL" id="BSXT01006920">
    <property type="protein sequence ID" value="GMF63292.1"/>
    <property type="molecule type" value="Genomic_DNA"/>
</dbReference>
<evidence type="ECO:0000313" key="5">
    <source>
        <dbReference type="Proteomes" id="UP001165121"/>
    </source>
</evidence>
<evidence type="ECO:0000256" key="1">
    <source>
        <dbReference type="ARBA" id="ARBA00023268"/>
    </source>
</evidence>
<dbReference type="SUPFAM" id="SSF56672">
    <property type="entry name" value="DNA/RNA polymerases"/>
    <property type="match status" value="1"/>
</dbReference>
<dbReference type="GO" id="GO:0003824">
    <property type="term" value="F:catalytic activity"/>
    <property type="evidence" value="ECO:0007669"/>
    <property type="project" value="UniProtKB-KW"/>
</dbReference>
<dbReference type="Proteomes" id="UP001165121">
    <property type="component" value="Unassembled WGS sequence"/>
</dbReference>
<dbReference type="Gene3D" id="3.30.70.270">
    <property type="match status" value="1"/>
</dbReference>
<dbReference type="InterPro" id="IPR050951">
    <property type="entry name" value="Retrovirus_Pol_polyprotein"/>
</dbReference>
<feature type="domain" description="Reverse transcriptase/retrotransposon-derived protein RNase H-like" evidence="2">
    <location>
        <begin position="90"/>
        <end position="190"/>
    </location>
</feature>
<dbReference type="InterPro" id="IPR043502">
    <property type="entry name" value="DNA/RNA_pol_sf"/>
</dbReference>
<dbReference type="Pfam" id="PF17919">
    <property type="entry name" value="RT_RNaseH_2"/>
    <property type="match status" value="1"/>
</dbReference>
<dbReference type="PANTHER" id="PTHR37984:SF5">
    <property type="entry name" value="PROTEIN NYNRIN-LIKE"/>
    <property type="match status" value="1"/>
</dbReference>
<dbReference type="Pfam" id="PF17921">
    <property type="entry name" value="Integrase_H2C2"/>
    <property type="match status" value="1"/>
</dbReference>
<evidence type="ECO:0000259" key="3">
    <source>
        <dbReference type="Pfam" id="PF17921"/>
    </source>
</evidence>
<dbReference type="PANTHER" id="PTHR37984">
    <property type="entry name" value="PROTEIN CBG26694"/>
    <property type="match status" value="1"/>
</dbReference>
<sequence length="405" mass="45803">MRTNELYANIDKCIFAAKEIPFLGCFIGKRGLRADPAKVKGIVEWPVPRNQKDLRKWLGLANYLHEYSENYAEMARPLSNLLTKDAEWRWNAEHQDAFEAIKESLLHAPILALPDPDRPFSAVCDASDFAIGCALLQADAEGRERVIAFESRQLKAAEKTYPVHDKELLAMKYALVKFRVHLLGFKPFVIYTDHASLHTATQPPHLSQRMARRLSFFAEYNFEVKYKPGTQNTLADALSHRPDYELAHVTTVTSSIPDLIRASYASDDMCVALLKALGSKEFEDSDTDLSARLRTRLHRYAFDGGLLYYSTGSDDPPRDVVPHDEDLKYRILYEAHDTPVAGHLGREKTYSSVSLHYWWPNLYKWVGTYGRTCETCQRVKPAPHAAAPLASLPQDGSPRGCAGHH</sequence>
<dbReference type="Gene3D" id="1.10.340.70">
    <property type="match status" value="1"/>
</dbReference>
<proteinExistence type="predicted"/>
<dbReference type="AlphaFoldDB" id="A0A9W6YFT7"/>
<dbReference type="InterPro" id="IPR041577">
    <property type="entry name" value="RT_RNaseH_2"/>
</dbReference>
<dbReference type="InterPro" id="IPR041588">
    <property type="entry name" value="Integrase_H2C2"/>
</dbReference>
<evidence type="ECO:0000259" key="2">
    <source>
        <dbReference type="Pfam" id="PF17919"/>
    </source>
</evidence>
<dbReference type="FunFam" id="1.10.340.70:FF:000001">
    <property type="entry name" value="Retrovirus-related Pol polyprotein from transposon gypsy-like Protein"/>
    <property type="match status" value="1"/>
</dbReference>
<dbReference type="CDD" id="cd09274">
    <property type="entry name" value="RNase_HI_RT_Ty3"/>
    <property type="match status" value="1"/>
</dbReference>
<reference evidence="4" key="1">
    <citation type="submission" date="2023-04" db="EMBL/GenBank/DDBJ databases">
        <title>Phytophthora fragariaefolia NBRC 109709.</title>
        <authorList>
            <person name="Ichikawa N."/>
            <person name="Sato H."/>
            <person name="Tonouchi N."/>
        </authorList>
    </citation>
    <scope>NUCLEOTIDE SEQUENCE</scope>
    <source>
        <strain evidence="4">NBRC 109709</strain>
    </source>
</reference>
<organism evidence="4 5">
    <name type="scientific">Phytophthora fragariaefolia</name>
    <dbReference type="NCBI Taxonomy" id="1490495"/>
    <lineage>
        <taxon>Eukaryota</taxon>
        <taxon>Sar</taxon>
        <taxon>Stramenopiles</taxon>
        <taxon>Oomycota</taxon>
        <taxon>Peronosporomycetes</taxon>
        <taxon>Peronosporales</taxon>
        <taxon>Peronosporaceae</taxon>
        <taxon>Phytophthora</taxon>
    </lineage>
</organism>
<keyword evidence="5" id="KW-1185">Reference proteome</keyword>
<dbReference type="FunFam" id="3.30.70.270:FF:000045">
    <property type="entry name" value="Transposon Tf2-7 polyprotein"/>
    <property type="match status" value="1"/>
</dbReference>
<name>A0A9W6YFT7_9STRA</name>
<accession>A0A9W6YFT7</accession>
<comment type="caution">
    <text evidence="4">The sequence shown here is derived from an EMBL/GenBank/DDBJ whole genome shotgun (WGS) entry which is preliminary data.</text>
</comment>
<feature type="domain" description="Integrase zinc-binding" evidence="3">
    <location>
        <begin position="324"/>
        <end position="381"/>
    </location>
</feature>
<dbReference type="InterPro" id="IPR043128">
    <property type="entry name" value="Rev_trsase/Diguanyl_cyclase"/>
</dbReference>
<dbReference type="OrthoDB" id="109274at2759"/>
<gene>
    <name evidence="4" type="ORF">Pfra01_002764300</name>
</gene>
<protein>
    <submittedName>
        <fullName evidence="4">Unnamed protein product</fullName>
    </submittedName>
</protein>